<dbReference type="OrthoDB" id="5950721at2759"/>
<dbReference type="Proteomes" id="UP000770717">
    <property type="component" value="Unassembled WGS sequence"/>
</dbReference>
<dbReference type="GO" id="GO:0006357">
    <property type="term" value="P:regulation of transcription by RNA polymerase II"/>
    <property type="evidence" value="ECO:0007669"/>
    <property type="project" value="TreeGrafter"/>
</dbReference>
<evidence type="ECO:0000313" key="12">
    <source>
        <dbReference type="EMBL" id="KAG9472348.1"/>
    </source>
</evidence>
<feature type="compositionally biased region" description="Polar residues" evidence="10">
    <location>
        <begin position="336"/>
        <end position="346"/>
    </location>
</feature>
<evidence type="ECO:0000256" key="1">
    <source>
        <dbReference type="ARBA" id="ARBA00004123"/>
    </source>
</evidence>
<keyword evidence="4" id="KW-0862">Zinc</keyword>
<dbReference type="Pfam" id="PF15997">
    <property type="entry name" value="DUF4772"/>
    <property type="match status" value="1"/>
</dbReference>
<dbReference type="InterPro" id="IPR031940">
    <property type="entry name" value="DUF4772"/>
</dbReference>
<dbReference type="PANTHER" id="PTHR13006">
    <property type="entry name" value="PAPILLOMAVIRUS REGULATORY FACTOR PRF-1"/>
    <property type="match status" value="1"/>
</dbReference>
<evidence type="ECO:0000256" key="7">
    <source>
        <dbReference type="ARBA" id="ARBA00023163"/>
    </source>
</evidence>
<evidence type="ECO:0000256" key="3">
    <source>
        <dbReference type="ARBA" id="ARBA00022771"/>
    </source>
</evidence>
<evidence type="ECO:0000256" key="4">
    <source>
        <dbReference type="ARBA" id="ARBA00022833"/>
    </source>
</evidence>
<dbReference type="GO" id="GO:0008270">
    <property type="term" value="F:zinc ion binding"/>
    <property type="evidence" value="ECO:0007669"/>
    <property type="project" value="UniProtKB-KW"/>
</dbReference>
<evidence type="ECO:0000256" key="9">
    <source>
        <dbReference type="PROSITE-ProRule" id="PRU00042"/>
    </source>
</evidence>
<dbReference type="SMART" id="SM01366">
    <property type="entry name" value="c-clamp"/>
    <property type="match status" value="1"/>
</dbReference>
<comment type="caution">
    <text evidence="12">The sequence shown here is derived from an EMBL/GenBank/DDBJ whole genome shotgun (WGS) entry which is preliminary data.</text>
</comment>
<evidence type="ECO:0000256" key="5">
    <source>
        <dbReference type="ARBA" id="ARBA00023015"/>
    </source>
</evidence>
<evidence type="ECO:0000256" key="2">
    <source>
        <dbReference type="ARBA" id="ARBA00022723"/>
    </source>
</evidence>
<keyword evidence="8" id="KW-0539">Nucleus</keyword>
<dbReference type="InterPro" id="IPR013087">
    <property type="entry name" value="Znf_C2H2_type"/>
</dbReference>
<sequence>MASILSKRLGKRSLLGARVCTPSLAADGMSIEGPGDLTGGAHLGVYDGGCLKECLEESAFPSGNLPPSRFKLYPGQKVYITHNGTEYAGLVEQHNHVDDEVKVLVFELGLHLCRKTEDVRLAETPKTMSIPMEQVMSTNSDASSSAAQRMVSRSIDVPKRRSDALDMDEMMAAMVLTSLSCSPIVQSPPGSDLIAAPQVTCDLWKESGDVSDSGSSTTSGHWSVECGASTPSPPHTETSPKYTSEVFNASHVDEGFETDPDPFLLDEPAPRKRKNSVKVMYKCLWPNCGKLLRSIVGIKRHVKTQHLGDGMDCDQRKREEDFYYTEVQMKDESEAESTPRSPSTATAPLLIQPVTPKPETQVLEVPSVESPLPSALSQSAPGSFWHIQADHAYQALPSTIQIPVSPHIFTSISWAAAPTALPALSPIRSRSLSFSEQQQQQTPSIKSQLIVASPPRAASGSRKVRGEAKKCRKVYGIEHRDQWCTACRWKKACQRFLD</sequence>
<dbReference type="GO" id="GO:0000978">
    <property type="term" value="F:RNA polymerase II cis-regulatory region sequence-specific DNA binding"/>
    <property type="evidence" value="ECO:0007669"/>
    <property type="project" value="TreeGrafter"/>
</dbReference>
<protein>
    <recommendedName>
        <fullName evidence="11">C2H2-type domain-containing protein</fullName>
    </recommendedName>
</protein>
<dbReference type="PROSITE" id="PS50157">
    <property type="entry name" value="ZINC_FINGER_C2H2_2"/>
    <property type="match status" value="1"/>
</dbReference>
<keyword evidence="6" id="KW-0238">DNA-binding</keyword>
<dbReference type="GO" id="GO:0003700">
    <property type="term" value="F:DNA-binding transcription factor activity"/>
    <property type="evidence" value="ECO:0007669"/>
    <property type="project" value="TreeGrafter"/>
</dbReference>
<dbReference type="AlphaFoldDB" id="A0A8J6ENK0"/>
<keyword evidence="13" id="KW-1185">Reference proteome</keyword>
<dbReference type="EMBL" id="WNTK01000058">
    <property type="protein sequence ID" value="KAG9472348.1"/>
    <property type="molecule type" value="Genomic_DNA"/>
</dbReference>
<feature type="region of interest" description="Disordered" evidence="10">
    <location>
        <begin position="328"/>
        <end position="347"/>
    </location>
</feature>
<evidence type="ECO:0000259" key="11">
    <source>
        <dbReference type="PROSITE" id="PS50157"/>
    </source>
</evidence>
<evidence type="ECO:0000256" key="10">
    <source>
        <dbReference type="SAM" id="MobiDB-lite"/>
    </source>
</evidence>
<dbReference type="InterPro" id="IPR052253">
    <property type="entry name" value="CR1/CR2-DNA-binding_regulator"/>
</dbReference>
<dbReference type="GO" id="GO:0005634">
    <property type="term" value="C:nucleus"/>
    <property type="evidence" value="ECO:0007669"/>
    <property type="project" value="UniProtKB-SubCell"/>
</dbReference>
<organism evidence="12 13">
    <name type="scientific">Eleutherodactylus coqui</name>
    <name type="common">Puerto Rican coqui</name>
    <dbReference type="NCBI Taxonomy" id="57060"/>
    <lineage>
        <taxon>Eukaryota</taxon>
        <taxon>Metazoa</taxon>
        <taxon>Chordata</taxon>
        <taxon>Craniata</taxon>
        <taxon>Vertebrata</taxon>
        <taxon>Euteleostomi</taxon>
        <taxon>Amphibia</taxon>
        <taxon>Batrachia</taxon>
        <taxon>Anura</taxon>
        <taxon>Neobatrachia</taxon>
        <taxon>Hyloidea</taxon>
        <taxon>Eleutherodactylidae</taxon>
        <taxon>Eleutherodactylinae</taxon>
        <taxon>Eleutherodactylus</taxon>
        <taxon>Eleutherodactylus</taxon>
    </lineage>
</organism>
<keyword evidence="3 9" id="KW-0863">Zinc-finger</keyword>
<feature type="domain" description="C2H2-type" evidence="11">
    <location>
        <begin position="281"/>
        <end position="311"/>
    </location>
</feature>
<proteinExistence type="predicted"/>
<evidence type="ECO:0000256" key="6">
    <source>
        <dbReference type="ARBA" id="ARBA00023125"/>
    </source>
</evidence>
<reference evidence="12" key="1">
    <citation type="thesis" date="2020" institute="ProQuest LLC" country="789 East Eisenhower Parkway, Ann Arbor, MI, USA">
        <title>Comparative Genomics and Chromosome Evolution.</title>
        <authorList>
            <person name="Mudd A.B."/>
        </authorList>
    </citation>
    <scope>NUCLEOTIDE SEQUENCE</scope>
    <source>
        <strain evidence="12">HN-11 Male</strain>
        <tissue evidence="12">Kidney and liver</tissue>
    </source>
</reference>
<evidence type="ECO:0000256" key="8">
    <source>
        <dbReference type="ARBA" id="ARBA00023242"/>
    </source>
</evidence>
<keyword evidence="7" id="KW-0804">Transcription</keyword>
<dbReference type="PANTHER" id="PTHR13006:SF6">
    <property type="entry name" value="ZINC FINGER PROTEIN 395"/>
    <property type="match status" value="1"/>
</dbReference>
<accession>A0A8J6ENK0</accession>
<dbReference type="PROSITE" id="PS00028">
    <property type="entry name" value="ZINC_FINGER_C2H2_1"/>
    <property type="match status" value="1"/>
</dbReference>
<name>A0A8J6ENK0_ELECQ</name>
<gene>
    <name evidence="12" type="ORF">GDO78_020010</name>
</gene>
<comment type="subcellular location">
    <subcellularLocation>
        <location evidence="1">Nucleus</location>
    </subcellularLocation>
</comment>
<feature type="region of interest" description="Disordered" evidence="10">
    <location>
        <begin position="206"/>
        <end position="242"/>
    </location>
</feature>
<evidence type="ECO:0000313" key="13">
    <source>
        <dbReference type="Proteomes" id="UP000770717"/>
    </source>
</evidence>
<keyword evidence="2" id="KW-0479">Metal-binding</keyword>
<keyword evidence="5" id="KW-0805">Transcription regulation</keyword>
<feature type="compositionally biased region" description="Low complexity" evidence="10">
    <location>
        <begin position="210"/>
        <end position="220"/>
    </location>
</feature>